<evidence type="ECO:0000313" key="4">
    <source>
        <dbReference type="Proteomes" id="UP000482960"/>
    </source>
</evidence>
<reference evidence="3 4" key="1">
    <citation type="submission" date="2020-03" db="EMBL/GenBank/DDBJ databases">
        <title>Whole genome shotgun sequence of Phytohabitans rumicis NBRC 108638.</title>
        <authorList>
            <person name="Komaki H."/>
            <person name="Tamura T."/>
        </authorList>
    </citation>
    <scope>NUCLEOTIDE SEQUENCE [LARGE SCALE GENOMIC DNA]</scope>
    <source>
        <strain evidence="3 4">NBRC 108638</strain>
    </source>
</reference>
<dbReference type="PANTHER" id="PTHR13789:SF309">
    <property type="entry name" value="PUTATIVE (AFU_ORTHOLOGUE AFUA_6G14510)-RELATED"/>
    <property type="match status" value="1"/>
</dbReference>
<keyword evidence="4" id="KW-1185">Reference proteome</keyword>
<proteinExistence type="predicted"/>
<protein>
    <recommendedName>
        <fullName evidence="5">FAD-binding domain-containing protein</fullName>
    </recommendedName>
</protein>
<comment type="caution">
    <text evidence="3">The sequence shown here is derived from an EMBL/GenBank/DDBJ whole genome shotgun (WGS) entry which is preliminary data.</text>
</comment>
<dbReference type="InterPro" id="IPR050493">
    <property type="entry name" value="FAD-dep_Monooxygenase_BioMet"/>
</dbReference>
<dbReference type="RefSeq" id="WP_173079970.1">
    <property type="nucleotide sequence ID" value="NZ_BAABJB010000055.1"/>
</dbReference>
<organism evidence="3 4">
    <name type="scientific">Phytohabitans rumicis</name>
    <dbReference type="NCBI Taxonomy" id="1076125"/>
    <lineage>
        <taxon>Bacteria</taxon>
        <taxon>Bacillati</taxon>
        <taxon>Actinomycetota</taxon>
        <taxon>Actinomycetes</taxon>
        <taxon>Micromonosporales</taxon>
        <taxon>Micromonosporaceae</taxon>
    </lineage>
</organism>
<evidence type="ECO:0008006" key="5">
    <source>
        <dbReference type="Google" id="ProtNLM"/>
    </source>
</evidence>
<reference evidence="3 4" key="2">
    <citation type="submission" date="2020-03" db="EMBL/GenBank/DDBJ databases">
        <authorList>
            <person name="Ichikawa N."/>
            <person name="Kimura A."/>
            <person name="Kitahashi Y."/>
            <person name="Uohara A."/>
        </authorList>
    </citation>
    <scope>NUCLEOTIDE SEQUENCE [LARGE SCALE GENOMIC DNA]</scope>
    <source>
        <strain evidence="3 4">NBRC 108638</strain>
    </source>
</reference>
<dbReference type="Gene3D" id="3.50.50.60">
    <property type="entry name" value="FAD/NAD(P)-binding domain"/>
    <property type="match status" value="1"/>
</dbReference>
<accession>A0A6V8LCD9</accession>
<dbReference type="InterPro" id="IPR036188">
    <property type="entry name" value="FAD/NAD-bd_sf"/>
</dbReference>
<gene>
    <name evidence="3" type="ORF">Prum_069520</name>
</gene>
<dbReference type="PRINTS" id="PR00420">
    <property type="entry name" value="RNGMNOXGNASE"/>
</dbReference>
<evidence type="ECO:0000256" key="2">
    <source>
        <dbReference type="ARBA" id="ARBA00023033"/>
    </source>
</evidence>
<dbReference type="AlphaFoldDB" id="A0A6V8LCD9"/>
<name>A0A6V8LCD9_9ACTN</name>
<dbReference type="PANTHER" id="PTHR13789">
    <property type="entry name" value="MONOOXYGENASE"/>
    <property type="match status" value="1"/>
</dbReference>
<keyword evidence="1" id="KW-0560">Oxidoreductase</keyword>
<dbReference type="GO" id="GO:0004497">
    <property type="term" value="F:monooxygenase activity"/>
    <property type="evidence" value="ECO:0007669"/>
    <property type="project" value="UniProtKB-KW"/>
</dbReference>
<evidence type="ECO:0000256" key="1">
    <source>
        <dbReference type="ARBA" id="ARBA00023002"/>
    </source>
</evidence>
<dbReference type="Proteomes" id="UP000482960">
    <property type="component" value="Unassembled WGS sequence"/>
</dbReference>
<evidence type="ECO:0000313" key="3">
    <source>
        <dbReference type="EMBL" id="GFJ93310.1"/>
    </source>
</evidence>
<dbReference type="SUPFAM" id="SSF51905">
    <property type="entry name" value="FAD/NAD(P)-binding domain"/>
    <property type="match status" value="1"/>
</dbReference>
<keyword evidence="2" id="KW-0503">Monooxygenase</keyword>
<dbReference type="EMBL" id="BLPG01000001">
    <property type="protein sequence ID" value="GFJ93310.1"/>
    <property type="molecule type" value="Genomic_DNA"/>
</dbReference>
<sequence>MKSDLRIAVVGGSITGPVTALLLLRGGFDHVTVYEQMPPTRQSGGGLISLEHSSLDILDRLGVDQGELVTYPSERLVQMSVRNRVPDRAVTRVYPGRHTTWTQLHHALTSRLPDGTVHTGHRVVGLSEDCGFPLLHFAAGQNACADLVVFADGRASLGRRILDPDRRLRYAGYVAHRGMAPPHAPQQYDFLRLEPCPGAQLNIAPVPGGLDWTFYLNATSSRYAQYFGADPDQRPFVVPDQVSDLARVDIDAHAQALLPVQYAAIVQATTIRMAVPVADIDVPGQMVWPVGDGHAVLLGDALAPVRPHTARGANNGIEQAAGLCAVLHQHRKYGADLGGALHGWQRRHLPTAQAAVRLGPAIGAKLGLGTAANHLVGVA</sequence>